<accession>A0A5J4Q7X1</accession>
<feature type="non-terminal residue" evidence="1">
    <location>
        <position position="1"/>
    </location>
</feature>
<protein>
    <submittedName>
        <fullName evidence="1">Uncharacterized protein</fullName>
    </submittedName>
</protein>
<sequence>TLEKGSKRKYTRKSPEKVTALMNQMIDEQTNEQTNEEKYEQRVDDLRNSEGDTETRLVNQQLAYRLEKNKDVNLFLESIQLLGELYVQLQDDKTIIERVKDAMINTVNYTKIGQQEGKKSQITGKLIDLLLMDDDNLCVKDFNINKKLPIEEIDKIRQNIIDNMLPVNVGLVKTAHGGLHAYCNRNSYRLPSNRNVKVITRENFDIDVFA</sequence>
<dbReference type="Proteomes" id="UP000324800">
    <property type="component" value="Unassembled WGS sequence"/>
</dbReference>
<dbReference type="EMBL" id="SNRW01046715">
    <property type="protein sequence ID" value="KAA6317168.1"/>
    <property type="molecule type" value="Genomic_DNA"/>
</dbReference>
<name>A0A5J4Q7X1_9EUKA</name>
<dbReference type="AlphaFoldDB" id="A0A5J4Q7X1"/>
<proteinExistence type="predicted"/>
<comment type="caution">
    <text evidence="1">The sequence shown here is derived from an EMBL/GenBank/DDBJ whole genome shotgun (WGS) entry which is preliminary data.</text>
</comment>
<reference evidence="1 2" key="1">
    <citation type="submission" date="2019-03" db="EMBL/GenBank/DDBJ databases">
        <title>Single cell metagenomics reveals metabolic interactions within the superorganism composed of flagellate Streblomastix strix and complex community of Bacteroidetes bacteria on its surface.</title>
        <authorList>
            <person name="Treitli S.C."/>
            <person name="Kolisko M."/>
            <person name="Husnik F."/>
            <person name="Keeling P."/>
            <person name="Hampl V."/>
        </authorList>
    </citation>
    <scope>NUCLEOTIDE SEQUENCE [LARGE SCALE GENOMIC DNA]</scope>
    <source>
        <strain evidence="1">ST1C</strain>
    </source>
</reference>
<evidence type="ECO:0000313" key="1">
    <source>
        <dbReference type="EMBL" id="KAA6317168.1"/>
    </source>
</evidence>
<gene>
    <name evidence="1" type="ORF">EZS28_055141</name>
</gene>
<organism evidence="1 2">
    <name type="scientific">Streblomastix strix</name>
    <dbReference type="NCBI Taxonomy" id="222440"/>
    <lineage>
        <taxon>Eukaryota</taxon>
        <taxon>Metamonada</taxon>
        <taxon>Preaxostyla</taxon>
        <taxon>Oxymonadida</taxon>
        <taxon>Streblomastigidae</taxon>
        <taxon>Streblomastix</taxon>
    </lineage>
</organism>
<feature type="non-terminal residue" evidence="1">
    <location>
        <position position="210"/>
    </location>
</feature>
<evidence type="ECO:0000313" key="2">
    <source>
        <dbReference type="Proteomes" id="UP000324800"/>
    </source>
</evidence>